<dbReference type="GO" id="GO:0016787">
    <property type="term" value="F:hydrolase activity"/>
    <property type="evidence" value="ECO:0007669"/>
    <property type="project" value="UniProtKB-KW"/>
</dbReference>
<dbReference type="InterPro" id="IPR000629">
    <property type="entry name" value="RNA-helicase_DEAD-box_CS"/>
</dbReference>
<organism evidence="16 17">
    <name type="scientific">Comamonas denitrificans</name>
    <dbReference type="NCBI Taxonomy" id="117506"/>
    <lineage>
        <taxon>Bacteria</taxon>
        <taxon>Pseudomonadati</taxon>
        <taxon>Pseudomonadota</taxon>
        <taxon>Betaproteobacteria</taxon>
        <taxon>Burkholderiales</taxon>
        <taxon>Comamonadaceae</taxon>
        <taxon>Comamonas</taxon>
    </lineage>
</organism>
<comment type="caution">
    <text evidence="16">The sequence shown here is derived from an EMBL/GenBank/DDBJ whole genome shotgun (WGS) entry which is preliminary data.</text>
</comment>
<dbReference type="GO" id="GO:0042255">
    <property type="term" value="P:ribosome assembly"/>
    <property type="evidence" value="ECO:0007669"/>
    <property type="project" value="UniProtKB-ARBA"/>
</dbReference>
<gene>
    <name evidence="16" type="ORF">J1777_00495</name>
</gene>
<dbReference type="Proteomes" id="UP000664731">
    <property type="component" value="Unassembled WGS sequence"/>
</dbReference>
<dbReference type="SUPFAM" id="SSF52540">
    <property type="entry name" value="P-loop containing nucleoside triphosphate hydrolases"/>
    <property type="match status" value="1"/>
</dbReference>
<dbReference type="InterPro" id="IPR014001">
    <property type="entry name" value="Helicase_ATP-bd"/>
</dbReference>
<name>A0A939KAI1_9BURK</name>
<dbReference type="InterPro" id="IPR014014">
    <property type="entry name" value="RNA_helicase_DEAD_Q_motif"/>
</dbReference>
<dbReference type="RefSeq" id="WP_207573889.1">
    <property type="nucleotide sequence ID" value="NZ_JAFNME010000001.1"/>
</dbReference>
<dbReference type="CDD" id="cd00268">
    <property type="entry name" value="DEADc"/>
    <property type="match status" value="1"/>
</dbReference>
<dbReference type="FunFam" id="3.40.50.300:FF:000108">
    <property type="entry name" value="ATP-dependent RNA helicase RhlE"/>
    <property type="match status" value="1"/>
</dbReference>
<evidence type="ECO:0000256" key="4">
    <source>
        <dbReference type="ARBA" id="ARBA00022801"/>
    </source>
</evidence>
<dbReference type="GO" id="GO:0005829">
    <property type="term" value="C:cytosol"/>
    <property type="evidence" value="ECO:0007669"/>
    <property type="project" value="TreeGrafter"/>
</dbReference>
<keyword evidence="2" id="KW-0963">Cytoplasm</keyword>
<dbReference type="PROSITE" id="PS51192">
    <property type="entry name" value="HELICASE_ATP_BIND_1"/>
    <property type="match status" value="1"/>
</dbReference>
<feature type="region of interest" description="Disordered" evidence="12">
    <location>
        <begin position="382"/>
        <end position="481"/>
    </location>
</feature>
<feature type="compositionally biased region" description="Low complexity" evidence="12">
    <location>
        <begin position="420"/>
        <end position="435"/>
    </location>
</feature>
<evidence type="ECO:0000256" key="3">
    <source>
        <dbReference type="ARBA" id="ARBA00022741"/>
    </source>
</evidence>
<dbReference type="Pfam" id="PF00270">
    <property type="entry name" value="DEAD"/>
    <property type="match status" value="1"/>
</dbReference>
<evidence type="ECO:0000313" key="17">
    <source>
        <dbReference type="Proteomes" id="UP000664731"/>
    </source>
</evidence>
<dbReference type="PROSITE" id="PS51195">
    <property type="entry name" value="Q_MOTIF"/>
    <property type="match status" value="1"/>
</dbReference>
<dbReference type="SMART" id="SM00490">
    <property type="entry name" value="HELICc"/>
    <property type="match status" value="1"/>
</dbReference>
<feature type="compositionally biased region" description="Basic and acidic residues" evidence="12">
    <location>
        <begin position="389"/>
        <end position="409"/>
    </location>
</feature>
<keyword evidence="3 11" id="KW-0547">Nucleotide-binding</keyword>
<evidence type="ECO:0000256" key="2">
    <source>
        <dbReference type="ARBA" id="ARBA00022490"/>
    </source>
</evidence>
<feature type="short sequence motif" description="Q motif" evidence="10">
    <location>
        <begin position="6"/>
        <end position="34"/>
    </location>
</feature>
<dbReference type="AlphaFoldDB" id="A0A939KAI1"/>
<dbReference type="CDD" id="cd18787">
    <property type="entry name" value="SF2_C_DEAD"/>
    <property type="match status" value="1"/>
</dbReference>
<dbReference type="PROSITE" id="PS00039">
    <property type="entry name" value="DEAD_ATP_HELICASE"/>
    <property type="match status" value="1"/>
</dbReference>
<evidence type="ECO:0000256" key="7">
    <source>
        <dbReference type="ARBA" id="ARBA00038437"/>
    </source>
</evidence>
<keyword evidence="17" id="KW-1185">Reference proteome</keyword>
<dbReference type="SMART" id="SM00487">
    <property type="entry name" value="DEXDc"/>
    <property type="match status" value="1"/>
</dbReference>
<protein>
    <recommendedName>
        <fullName evidence="9">DEAD-box ATP-dependent RNA helicase RhpA</fullName>
        <ecNumber evidence="1">3.6.4.13</ecNumber>
    </recommendedName>
</protein>
<evidence type="ECO:0000256" key="9">
    <source>
        <dbReference type="ARBA" id="ARBA00074363"/>
    </source>
</evidence>
<dbReference type="EC" id="3.6.4.13" evidence="1"/>
<evidence type="ECO:0000256" key="5">
    <source>
        <dbReference type="ARBA" id="ARBA00022806"/>
    </source>
</evidence>
<proteinExistence type="inferred from homology"/>
<evidence type="ECO:0000259" key="13">
    <source>
        <dbReference type="PROSITE" id="PS51192"/>
    </source>
</evidence>
<evidence type="ECO:0000256" key="8">
    <source>
        <dbReference type="ARBA" id="ARBA00047984"/>
    </source>
</evidence>
<evidence type="ECO:0000256" key="11">
    <source>
        <dbReference type="RuleBase" id="RU000492"/>
    </source>
</evidence>
<dbReference type="GO" id="GO:0003676">
    <property type="term" value="F:nucleic acid binding"/>
    <property type="evidence" value="ECO:0007669"/>
    <property type="project" value="InterPro"/>
</dbReference>
<reference evidence="16" key="1">
    <citation type="submission" date="2021-03" db="EMBL/GenBank/DDBJ databases">
        <title>Comamonas denitrificans.</title>
        <authorList>
            <person name="Finster K."/>
        </authorList>
    </citation>
    <scope>NUCLEOTIDE SEQUENCE</scope>
    <source>
        <strain evidence="16">MM2021_4</strain>
    </source>
</reference>
<keyword evidence="4 11" id="KW-0378">Hydrolase</keyword>
<evidence type="ECO:0000256" key="6">
    <source>
        <dbReference type="ARBA" id="ARBA00022840"/>
    </source>
</evidence>
<dbReference type="InterPro" id="IPR050079">
    <property type="entry name" value="DEAD_box_RNA_helicase"/>
</dbReference>
<comment type="catalytic activity">
    <reaction evidence="8">
        <text>ATP + H2O = ADP + phosphate + H(+)</text>
        <dbReference type="Rhea" id="RHEA:13065"/>
        <dbReference type="ChEBI" id="CHEBI:15377"/>
        <dbReference type="ChEBI" id="CHEBI:15378"/>
        <dbReference type="ChEBI" id="CHEBI:30616"/>
        <dbReference type="ChEBI" id="CHEBI:43474"/>
        <dbReference type="ChEBI" id="CHEBI:456216"/>
        <dbReference type="EC" id="3.6.4.13"/>
    </reaction>
</comment>
<dbReference type="PANTHER" id="PTHR47959">
    <property type="entry name" value="ATP-DEPENDENT RNA HELICASE RHLE-RELATED"/>
    <property type="match status" value="1"/>
</dbReference>
<feature type="domain" description="DEAD-box RNA helicase Q" evidence="15">
    <location>
        <begin position="6"/>
        <end position="34"/>
    </location>
</feature>
<evidence type="ECO:0000313" key="16">
    <source>
        <dbReference type="EMBL" id="MBO1248327.1"/>
    </source>
</evidence>
<dbReference type="GO" id="GO:0009266">
    <property type="term" value="P:response to temperature stimulus"/>
    <property type="evidence" value="ECO:0007669"/>
    <property type="project" value="UniProtKB-ARBA"/>
</dbReference>
<evidence type="ECO:0000259" key="15">
    <source>
        <dbReference type="PROSITE" id="PS51195"/>
    </source>
</evidence>
<dbReference type="InterPro" id="IPR027417">
    <property type="entry name" value="P-loop_NTPase"/>
</dbReference>
<dbReference type="Pfam" id="PF00271">
    <property type="entry name" value="Helicase_C"/>
    <property type="match status" value="1"/>
</dbReference>
<evidence type="ECO:0000259" key="14">
    <source>
        <dbReference type="PROSITE" id="PS51194"/>
    </source>
</evidence>
<dbReference type="EMBL" id="JAFNME010000001">
    <property type="protein sequence ID" value="MBO1248327.1"/>
    <property type="molecule type" value="Genomic_DNA"/>
</dbReference>
<feature type="domain" description="Helicase C-terminal" evidence="14">
    <location>
        <begin position="226"/>
        <end position="388"/>
    </location>
</feature>
<evidence type="ECO:0000256" key="12">
    <source>
        <dbReference type="SAM" id="MobiDB-lite"/>
    </source>
</evidence>
<dbReference type="PANTHER" id="PTHR47959:SF13">
    <property type="entry name" value="ATP-DEPENDENT RNA HELICASE RHLE"/>
    <property type="match status" value="1"/>
</dbReference>
<dbReference type="PROSITE" id="PS51194">
    <property type="entry name" value="HELICASE_CTER"/>
    <property type="match status" value="1"/>
</dbReference>
<feature type="domain" description="Helicase ATP-binding" evidence="13">
    <location>
        <begin position="37"/>
        <end position="215"/>
    </location>
</feature>
<dbReference type="GO" id="GO:0005524">
    <property type="term" value="F:ATP binding"/>
    <property type="evidence" value="ECO:0007669"/>
    <property type="project" value="UniProtKB-KW"/>
</dbReference>
<comment type="similarity">
    <text evidence="7 11">Belongs to the DEAD box helicase family.</text>
</comment>
<dbReference type="InterPro" id="IPR011545">
    <property type="entry name" value="DEAD/DEAH_box_helicase_dom"/>
</dbReference>
<dbReference type="Gene3D" id="3.40.50.300">
    <property type="entry name" value="P-loop containing nucleotide triphosphate hydrolases"/>
    <property type="match status" value="2"/>
</dbReference>
<sequence>MTSPTLSFSELALAPSLTQAVAEMGYETMTPIQAQAIPVVLTGQDVMGAAQTGTGKTAAFSLPLLQRLMRHENSSASPARHPVRALVLLPTRELADQVAQQIAQYAKHTKLRSTVVFGGMDMKPQTAELKKGVEVLVATPGRLLDHIEAKNAVLHQVEYVVLDEADRMLDIGFLPDLQRILSYLPKERTTLLFSATFSPEIKRLASSYLQNPVTIEVARANATASTVEQRFYAAHDDDKRRTICHVLQERGIRQAFIFSNSKLGCARLSRALERDGYRAAALHGDKSQDERLKALEAFKQGEVDLLVCTDVAARGLDIKDVPAVFNYDVPFNAEDYVHRIGRTGRAGASGLAVTLVAPSDSRLVADIEKLIKTRITVETLAMPSARARQRSDAGGESPRSERPSGHQEARNGASHFASSRPVRGARPVRAAPADPFFDRPYEASASEAPPTWESKPAPGSTLRQIKAKRKVPALFKPAGSV</sequence>
<evidence type="ECO:0000256" key="1">
    <source>
        <dbReference type="ARBA" id="ARBA00012552"/>
    </source>
</evidence>
<dbReference type="GO" id="GO:0003724">
    <property type="term" value="F:RNA helicase activity"/>
    <property type="evidence" value="ECO:0007669"/>
    <property type="project" value="UniProtKB-EC"/>
</dbReference>
<accession>A0A939KAI1</accession>
<dbReference type="InterPro" id="IPR001650">
    <property type="entry name" value="Helicase_C-like"/>
</dbReference>
<keyword evidence="6 11" id="KW-0067">ATP-binding</keyword>
<dbReference type="InterPro" id="IPR044742">
    <property type="entry name" value="DEAD/DEAH_RhlB"/>
</dbReference>
<keyword evidence="5 11" id="KW-0347">Helicase</keyword>
<evidence type="ECO:0000256" key="10">
    <source>
        <dbReference type="PROSITE-ProRule" id="PRU00552"/>
    </source>
</evidence>